<evidence type="ECO:0000313" key="1">
    <source>
        <dbReference type="EMBL" id="RNA14040.1"/>
    </source>
</evidence>
<keyword evidence="2" id="KW-1185">Reference proteome</keyword>
<accession>A0A3M7QRR3</accession>
<comment type="caution">
    <text evidence="1">The sequence shown here is derived from an EMBL/GenBank/DDBJ whole genome shotgun (WGS) entry which is preliminary data.</text>
</comment>
<gene>
    <name evidence="1" type="ORF">BpHYR1_044445</name>
</gene>
<dbReference type="Proteomes" id="UP000276133">
    <property type="component" value="Unassembled WGS sequence"/>
</dbReference>
<protein>
    <submittedName>
        <fullName evidence="1">Uncharacterized protein</fullName>
    </submittedName>
</protein>
<dbReference type="AlphaFoldDB" id="A0A3M7QRR3"/>
<proteinExistence type="predicted"/>
<sequence length="124" mass="13575">MRGTFDGRWRPSALRPGRWAPVAGRSSASLCAADRSIGCSRRIGWPAVGAGRRAESVGLFWRGRPLRGRCRRSRPMSPRSPLLQSSRLGASLCSWLVGRLGSAFGECGECDEARRCADHVLFDD</sequence>
<name>A0A3M7QRR3_BRAPC</name>
<organism evidence="1 2">
    <name type="scientific">Brachionus plicatilis</name>
    <name type="common">Marine rotifer</name>
    <name type="synonym">Brachionus muelleri</name>
    <dbReference type="NCBI Taxonomy" id="10195"/>
    <lineage>
        <taxon>Eukaryota</taxon>
        <taxon>Metazoa</taxon>
        <taxon>Spiralia</taxon>
        <taxon>Gnathifera</taxon>
        <taxon>Rotifera</taxon>
        <taxon>Eurotatoria</taxon>
        <taxon>Monogononta</taxon>
        <taxon>Pseudotrocha</taxon>
        <taxon>Ploima</taxon>
        <taxon>Brachionidae</taxon>
        <taxon>Brachionus</taxon>
    </lineage>
</organism>
<reference evidence="1 2" key="1">
    <citation type="journal article" date="2018" name="Sci. Rep.">
        <title>Genomic signatures of local adaptation to the degree of environmental predictability in rotifers.</title>
        <authorList>
            <person name="Franch-Gras L."/>
            <person name="Hahn C."/>
            <person name="Garcia-Roger E.M."/>
            <person name="Carmona M.J."/>
            <person name="Serra M."/>
            <person name="Gomez A."/>
        </authorList>
    </citation>
    <scope>NUCLEOTIDE SEQUENCE [LARGE SCALE GENOMIC DNA]</scope>
    <source>
        <strain evidence="1">HYR1</strain>
    </source>
</reference>
<dbReference type="EMBL" id="REGN01005271">
    <property type="protein sequence ID" value="RNA14040.1"/>
    <property type="molecule type" value="Genomic_DNA"/>
</dbReference>
<evidence type="ECO:0000313" key="2">
    <source>
        <dbReference type="Proteomes" id="UP000276133"/>
    </source>
</evidence>